<dbReference type="Gene3D" id="3.30.70.120">
    <property type="match status" value="1"/>
</dbReference>
<dbReference type="PROSITE" id="PS00638">
    <property type="entry name" value="PII_GLNB_CTER"/>
    <property type="match status" value="1"/>
</dbReference>
<dbReference type="GO" id="GO:0006808">
    <property type="term" value="P:regulation of nitrogen utilization"/>
    <property type="evidence" value="ECO:0007669"/>
    <property type="project" value="InterPro"/>
</dbReference>
<dbReference type="RefSeq" id="WP_092154608.1">
    <property type="nucleotide sequence ID" value="NZ_FNBX01000016.1"/>
</dbReference>
<comment type="similarity">
    <text evidence="1">Belongs to the P(II) protein family.</text>
</comment>
<dbReference type="OrthoDB" id="9802729at2"/>
<dbReference type="GO" id="GO:0005524">
    <property type="term" value="F:ATP binding"/>
    <property type="evidence" value="ECO:0007669"/>
    <property type="project" value="TreeGrafter"/>
</dbReference>
<evidence type="ECO:0000313" key="2">
    <source>
        <dbReference type="EMBL" id="SDF85831.1"/>
    </source>
</evidence>
<dbReference type="Proteomes" id="UP000199355">
    <property type="component" value="Unassembled WGS sequence"/>
</dbReference>
<dbReference type="InterPro" id="IPR017918">
    <property type="entry name" value="N-reg_PII_CS"/>
</dbReference>
<dbReference type="InterPro" id="IPR011322">
    <property type="entry name" value="N-reg_PII-like_a/b"/>
</dbReference>
<keyword evidence="3" id="KW-1185">Reference proteome</keyword>
<dbReference type="Pfam" id="PF00543">
    <property type="entry name" value="P-II"/>
    <property type="match status" value="1"/>
</dbReference>
<protein>
    <submittedName>
        <fullName evidence="2">Nitrogen regulatory protein P-II family</fullName>
    </submittedName>
</protein>
<dbReference type="STRING" id="571438.SAMN05192586_11618"/>
<dbReference type="InterPro" id="IPR015867">
    <property type="entry name" value="N-reg_PII/ATP_PRibTrfase_C"/>
</dbReference>
<dbReference type="AlphaFoldDB" id="A0A1G7PHX3"/>
<evidence type="ECO:0000256" key="1">
    <source>
        <dbReference type="RuleBase" id="RU003936"/>
    </source>
</evidence>
<dbReference type="PANTHER" id="PTHR30115">
    <property type="entry name" value="NITROGEN REGULATORY PROTEIN P-II"/>
    <property type="match status" value="1"/>
</dbReference>
<name>A0A1G7PHX3_9BACT</name>
<dbReference type="SMART" id="SM00938">
    <property type="entry name" value="P-II"/>
    <property type="match status" value="1"/>
</dbReference>
<dbReference type="GO" id="GO:0030234">
    <property type="term" value="F:enzyme regulator activity"/>
    <property type="evidence" value="ECO:0007669"/>
    <property type="project" value="InterPro"/>
</dbReference>
<dbReference type="PANTHER" id="PTHR30115:SF11">
    <property type="entry name" value="NITROGEN REGULATORY PROTEIN P-II HOMOLOG"/>
    <property type="match status" value="1"/>
</dbReference>
<dbReference type="PRINTS" id="PR00340">
    <property type="entry name" value="PIIGLNB"/>
</dbReference>
<accession>A0A1G7PHX3</accession>
<organism evidence="2 3">
    <name type="scientific">Desulfovibrio legallii</name>
    <dbReference type="NCBI Taxonomy" id="571438"/>
    <lineage>
        <taxon>Bacteria</taxon>
        <taxon>Pseudomonadati</taxon>
        <taxon>Thermodesulfobacteriota</taxon>
        <taxon>Desulfovibrionia</taxon>
        <taxon>Desulfovibrionales</taxon>
        <taxon>Desulfovibrionaceae</taxon>
        <taxon>Desulfovibrio</taxon>
    </lineage>
</organism>
<proteinExistence type="inferred from homology"/>
<dbReference type="PROSITE" id="PS51343">
    <property type="entry name" value="PII_GLNB_DOM"/>
    <property type="match status" value="1"/>
</dbReference>
<dbReference type="SUPFAM" id="SSF54913">
    <property type="entry name" value="GlnB-like"/>
    <property type="match status" value="1"/>
</dbReference>
<gene>
    <name evidence="2" type="ORF">SAMN05192586_11618</name>
</gene>
<dbReference type="GO" id="GO:0005829">
    <property type="term" value="C:cytosol"/>
    <property type="evidence" value="ECO:0007669"/>
    <property type="project" value="TreeGrafter"/>
</dbReference>
<reference evidence="3" key="1">
    <citation type="submission" date="2016-10" db="EMBL/GenBank/DDBJ databases">
        <authorList>
            <person name="Varghese N."/>
            <person name="Submissions S."/>
        </authorList>
    </citation>
    <scope>NUCLEOTIDE SEQUENCE [LARGE SCALE GENOMIC DNA]</scope>
    <source>
        <strain evidence="3">KHC7</strain>
    </source>
</reference>
<evidence type="ECO:0000313" key="3">
    <source>
        <dbReference type="Proteomes" id="UP000199355"/>
    </source>
</evidence>
<dbReference type="InterPro" id="IPR002187">
    <property type="entry name" value="N-reg_PII"/>
</dbReference>
<sequence>MQEIVAMVRANMVAPTKEALAKAGCPSFTCMKCLGRGKKGMDPATLRMVMESGELPRTPDGEALTEVGRLIPKRLFNICVPDDKVEAVVQALIAANSTGHPGDGKIFVVPVEESYVVRTGERADA</sequence>
<dbReference type="EMBL" id="FNBX01000016">
    <property type="protein sequence ID" value="SDF85831.1"/>
    <property type="molecule type" value="Genomic_DNA"/>
</dbReference>